<organism evidence="2 3">
    <name type="scientific">Methanosarcina siciliae HI350</name>
    <dbReference type="NCBI Taxonomy" id="1434119"/>
    <lineage>
        <taxon>Archaea</taxon>
        <taxon>Methanobacteriati</taxon>
        <taxon>Methanobacteriota</taxon>
        <taxon>Stenosarchaea group</taxon>
        <taxon>Methanomicrobia</taxon>
        <taxon>Methanosarcinales</taxon>
        <taxon>Methanosarcinaceae</taxon>
        <taxon>Methanosarcina</taxon>
    </lineage>
</organism>
<dbReference type="EMBL" id="CP009507">
    <property type="protein sequence ID" value="AKB34483.1"/>
    <property type="molecule type" value="Genomic_DNA"/>
</dbReference>
<dbReference type="InterPro" id="IPR027417">
    <property type="entry name" value="P-loop_NTPase"/>
</dbReference>
<dbReference type="GO" id="GO:0005524">
    <property type="term" value="F:ATP binding"/>
    <property type="evidence" value="ECO:0007669"/>
    <property type="project" value="InterPro"/>
</dbReference>
<dbReference type="Gene3D" id="3.40.50.300">
    <property type="entry name" value="P-loop containing nucleotide triphosphate hydrolases"/>
    <property type="match status" value="1"/>
</dbReference>
<evidence type="ECO:0000313" key="2">
    <source>
        <dbReference type="EMBL" id="AKB34483.1"/>
    </source>
</evidence>
<dbReference type="PATRIC" id="fig|1434119.4.peg.4923"/>
<dbReference type="KEGG" id="msz:MSSIH_3793"/>
<dbReference type="PANTHER" id="PTHR34704">
    <property type="entry name" value="ATPASE"/>
    <property type="match status" value="1"/>
</dbReference>
<dbReference type="Proteomes" id="UP000033092">
    <property type="component" value="Chromosome"/>
</dbReference>
<dbReference type="PANTHER" id="PTHR34704:SF2">
    <property type="entry name" value="ATPASE"/>
    <property type="match status" value="1"/>
</dbReference>
<evidence type="ECO:0000313" key="3">
    <source>
        <dbReference type="Proteomes" id="UP000033092"/>
    </source>
</evidence>
<dbReference type="Pfam" id="PF01637">
    <property type="entry name" value="ATPase_2"/>
    <property type="match status" value="1"/>
</dbReference>
<evidence type="ECO:0000259" key="1">
    <source>
        <dbReference type="Pfam" id="PF01637"/>
    </source>
</evidence>
<dbReference type="AlphaFoldDB" id="A0A0E3PI34"/>
<gene>
    <name evidence="2" type="ORF">MSSIH_3793</name>
</gene>
<dbReference type="HOGENOM" id="CLU_210066_0_0_2"/>
<feature type="domain" description="ATPase" evidence="1">
    <location>
        <begin position="5"/>
        <end position="49"/>
    </location>
</feature>
<dbReference type="SUPFAM" id="SSF52540">
    <property type="entry name" value="P-loop containing nucleoside triphosphate hydrolases"/>
    <property type="match status" value="1"/>
</dbReference>
<reference evidence="2 3" key="1">
    <citation type="submission" date="2014-07" db="EMBL/GenBank/DDBJ databases">
        <title>Methanogenic archaea and the global carbon cycle.</title>
        <authorList>
            <person name="Henriksen J.R."/>
            <person name="Luke J."/>
            <person name="Reinhart S."/>
            <person name="Benedict M.N."/>
            <person name="Youngblut N.D."/>
            <person name="Metcalf M.E."/>
            <person name="Whitaker R.J."/>
            <person name="Metcalf W.W."/>
        </authorList>
    </citation>
    <scope>NUCLEOTIDE SEQUENCE [LARGE SCALE GENOMIC DNA]</scope>
    <source>
        <strain evidence="2 3">HI350</strain>
    </source>
</reference>
<proteinExistence type="predicted"/>
<name>A0A0E3PI34_9EURY</name>
<accession>A0A0E3PI34</accession>
<dbReference type="InterPro" id="IPR011579">
    <property type="entry name" value="ATPase_dom"/>
</dbReference>
<sequence length="57" mass="6865">MVRLFYRERELSVLDDLYDSPTSSLVVLYGRRRVGKTEFAREFIRSKKSIYLFVETK</sequence>
<protein>
    <recommendedName>
        <fullName evidence="1">ATPase domain-containing protein</fullName>
    </recommendedName>
</protein>